<dbReference type="RefSeq" id="WP_197316848.1">
    <property type="nucleotide sequence ID" value="NZ_JADZSC010000001.1"/>
</dbReference>
<dbReference type="AlphaFoldDB" id="A0A931HV42"/>
<evidence type="ECO:0000313" key="2">
    <source>
        <dbReference type="Proteomes" id="UP000614490"/>
    </source>
</evidence>
<keyword evidence="2" id="KW-1185">Reference proteome</keyword>
<evidence type="ECO:0000313" key="1">
    <source>
        <dbReference type="EMBL" id="MBH0230063.1"/>
    </source>
</evidence>
<proteinExistence type="predicted"/>
<dbReference type="InterPro" id="IPR020049">
    <property type="entry name" value="Major_capsid-like"/>
</dbReference>
<comment type="caution">
    <text evidence="1">The sequence shown here is derived from an EMBL/GenBank/DDBJ whole genome shotgun (WGS) entry which is preliminary data.</text>
</comment>
<accession>A0A931HV42</accession>
<dbReference type="Pfam" id="PF09950">
    <property type="entry name" value="Major_capside"/>
    <property type="match status" value="1"/>
</dbReference>
<dbReference type="EMBL" id="JADZSC010000001">
    <property type="protein sequence ID" value="MBH0230063.1"/>
    <property type="molecule type" value="Genomic_DNA"/>
</dbReference>
<name>A0A931HV42_9BACI</name>
<gene>
    <name evidence="1" type="ORF">H0267_07515</name>
</gene>
<dbReference type="Proteomes" id="UP000614490">
    <property type="component" value="Unassembled WGS sequence"/>
</dbReference>
<protein>
    <submittedName>
        <fullName evidence="1">DUF2184 domain-containing protein</fullName>
    </submittedName>
</protein>
<sequence>MKETDTEWANKTGAQIIADIRSLRAKVQKLPGHNVDTLVLPPDQYEMLEAPYNDHNTQTLMTYLNSQNWFNRILRAPELEGVGESGYDSMLILDFSRENVELLVPMDIERVELPSLEVCC</sequence>
<organism evidence="1 2">
    <name type="scientific">Halobacillus yeomjeoni</name>
    <dbReference type="NCBI Taxonomy" id="311194"/>
    <lineage>
        <taxon>Bacteria</taxon>
        <taxon>Bacillati</taxon>
        <taxon>Bacillota</taxon>
        <taxon>Bacilli</taxon>
        <taxon>Bacillales</taxon>
        <taxon>Bacillaceae</taxon>
        <taxon>Halobacillus</taxon>
    </lineage>
</organism>
<reference evidence="1 2" key="1">
    <citation type="journal article" date="2005" name="Int. J. Syst. Evol. Microbiol.">
        <title>Halobacillus yeomjeoni sp. nov., isolated from a marine solar saltern in Korea.</title>
        <authorList>
            <person name="Yoon J.H."/>
            <person name="Kang S.J."/>
            <person name="Lee C.H."/>
            <person name="Oh H.W."/>
            <person name="Oh T.K."/>
        </authorList>
    </citation>
    <scope>NUCLEOTIDE SEQUENCE [LARGE SCALE GENOMIC DNA]</scope>
    <source>
        <strain evidence="1 2">KCTC 3957</strain>
    </source>
</reference>